<sequence>MAPNAASEFNFDGLVGPTHNYAGLAFGNLASQSHRFQTSNPRAAARQGLAKMDLLRRLGIPQGIIPPQPRPDIGMLRRLGFTGDDAAVLRSAARDAPRLLAAASSGSSMWTANAATVCPSADSRDGRVHFTPANLVSSLHRACETGTTARLLQVIFPDRDQFCHHPALPASADLGDEGAANHTRFCPSFDDVGTQLFVYGSDAATRSRSRSRRFPARQSRQASEAVARLHGLDRRRVVFAKQKDAAIDAGVFHNDVISVGHRNLFFCHQEAFEDTSAVCQTLRRATDDSVRIRMVQSRQLSLTDAVSTYLFNSQIVTAADDRTILIAPSECSQHPAARRVVQSCLADQIFDHVEYVDVRESMSNGGGPACLRLRVVLTTKQQAAVATGVILNEQRLETLNAWIDRRYREQLSADDLADPNLLRESREALDELTQLLQLGSVYDFQSAGGTG</sequence>
<proteinExistence type="inferred from homology"/>
<accession>A0A5M6DLS5</accession>
<dbReference type="NCBIfam" id="NF009789">
    <property type="entry name" value="PRK13281.1"/>
    <property type="match status" value="1"/>
</dbReference>
<gene>
    <name evidence="4" type="primary">astB</name>
    <name evidence="4" type="ORF">FYK55_02015</name>
</gene>
<evidence type="ECO:0000256" key="3">
    <source>
        <dbReference type="NCBIfam" id="TIGR03241"/>
    </source>
</evidence>
<dbReference type="Pfam" id="PF04996">
    <property type="entry name" value="AstB"/>
    <property type="match status" value="1"/>
</dbReference>
<dbReference type="GO" id="GO:0006527">
    <property type="term" value="P:L-arginine catabolic process"/>
    <property type="evidence" value="ECO:0007669"/>
    <property type="project" value="UniProtKB-UniRule"/>
</dbReference>
<evidence type="ECO:0000313" key="5">
    <source>
        <dbReference type="Proteomes" id="UP000324479"/>
    </source>
</evidence>
<dbReference type="Gene3D" id="3.75.10.20">
    <property type="entry name" value="Succinylarginine dihydrolase"/>
    <property type="match status" value="1"/>
</dbReference>
<keyword evidence="2 4" id="KW-0378">Hydrolase</keyword>
<evidence type="ECO:0000256" key="2">
    <source>
        <dbReference type="ARBA" id="ARBA00022801"/>
    </source>
</evidence>
<evidence type="ECO:0000313" key="4">
    <source>
        <dbReference type="EMBL" id="KAA5547202.1"/>
    </source>
</evidence>
<dbReference type="NCBIfam" id="TIGR03241">
    <property type="entry name" value="arg_catab_astB"/>
    <property type="match status" value="1"/>
</dbReference>
<evidence type="ECO:0000256" key="1">
    <source>
        <dbReference type="ARBA" id="ARBA00022503"/>
    </source>
</evidence>
<keyword evidence="5" id="KW-1185">Reference proteome</keyword>
<dbReference type="SUPFAM" id="SSF55909">
    <property type="entry name" value="Pentein"/>
    <property type="match status" value="1"/>
</dbReference>
<dbReference type="InterPro" id="IPR007079">
    <property type="entry name" value="SuccinylArg_d-Hdrlase_AstB"/>
</dbReference>
<dbReference type="HAMAP" id="MF_01172">
    <property type="entry name" value="AstB"/>
    <property type="match status" value="1"/>
</dbReference>
<keyword evidence="1" id="KW-0056">Arginine metabolism</keyword>
<dbReference type="EMBL" id="VWOX01000001">
    <property type="protein sequence ID" value="KAA5547202.1"/>
    <property type="molecule type" value="Genomic_DNA"/>
</dbReference>
<dbReference type="PANTHER" id="PTHR30420">
    <property type="entry name" value="N-SUCCINYLARGININE DIHYDROLASE"/>
    <property type="match status" value="1"/>
</dbReference>
<dbReference type="Proteomes" id="UP000324479">
    <property type="component" value="Unassembled WGS sequence"/>
</dbReference>
<reference evidence="4 5" key="1">
    <citation type="submission" date="2019-08" db="EMBL/GenBank/DDBJ databases">
        <authorList>
            <person name="Dhanesh K."/>
            <person name="Kumar G."/>
            <person name="Sasikala C."/>
            <person name="Venkata Ramana C."/>
        </authorList>
    </citation>
    <scope>NUCLEOTIDE SEQUENCE [LARGE SCALE GENOMIC DNA]</scope>
    <source>
        <strain evidence="4 5">JC645</strain>
    </source>
</reference>
<dbReference type="GO" id="GO:0009015">
    <property type="term" value="F:N-succinylarginine dihydrolase activity"/>
    <property type="evidence" value="ECO:0007669"/>
    <property type="project" value="UniProtKB-UniRule"/>
</dbReference>
<name>A0A5M6DLS5_9BACT</name>
<comment type="caution">
    <text evidence="4">The sequence shown here is derived from an EMBL/GenBank/DDBJ whole genome shotgun (WGS) entry which is preliminary data.</text>
</comment>
<protein>
    <recommendedName>
        <fullName evidence="3">N-succinylarginine dihydrolase</fullName>
        <ecNumber evidence="3">3.5.3.23</ecNumber>
    </recommendedName>
</protein>
<dbReference type="AlphaFoldDB" id="A0A5M6DLS5"/>
<organism evidence="4 5">
    <name type="scientific">Roseiconus nitratireducens</name>
    <dbReference type="NCBI Taxonomy" id="2605748"/>
    <lineage>
        <taxon>Bacteria</taxon>
        <taxon>Pseudomonadati</taxon>
        <taxon>Planctomycetota</taxon>
        <taxon>Planctomycetia</taxon>
        <taxon>Pirellulales</taxon>
        <taxon>Pirellulaceae</taxon>
        <taxon>Roseiconus</taxon>
    </lineage>
</organism>
<dbReference type="EC" id="3.5.3.23" evidence="3"/>
<dbReference type="PANTHER" id="PTHR30420:SF2">
    <property type="entry name" value="N-SUCCINYLARGININE DIHYDROLASE"/>
    <property type="match status" value="1"/>
</dbReference>
<dbReference type="RefSeq" id="WP_150074321.1">
    <property type="nucleotide sequence ID" value="NZ_VWOX01000001.1"/>
</dbReference>
<dbReference type="InterPro" id="IPR037031">
    <property type="entry name" value="AstB_sf"/>
</dbReference>